<dbReference type="PANTHER" id="PTHR19308">
    <property type="entry name" value="PHOSPHATIDYLCHOLINE TRANSFER PROTEIN"/>
    <property type="match status" value="1"/>
</dbReference>
<feature type="region of interest" description="Disordered" evidence="8">
    <location>
        <begin position="1"/>
        <end position="111"/>
    </location>
</feature>
<dbReference type="GO" id="GO:0005739">
    <property type="term" value="C:mitochondrion"/>
    <property type="evidence" value="ECO:0007669"/>
    <property type="project" value="UniProtKB-SubCell"/>
</dbReference>
<evidence type="ECO:0000259" key="9">
    <source>
        <dbReference type="PROSITE" id="PS50848"/>
    </source>
</evidence>
<reference evidence="10" key="3">
    <citation type="submission" date="2025-09" db="UniProtKB">
        <authorList>
            <consortium name="Ensembl"/>
        </authorList>
    </citation>
    <scope>IDENTIFICATION</scope>
</reference>
<reference evidence="10" key="2">
    <citation type="submission" date="2025-08" db="UniProtKB">
        <authorList>
            <consortium name="Ensembl"/>
        </authorList>
    </citation>
    <scope>IDENTIFICATION</scope>
</reference>
<dbReference type="SMART" id="SM00234">
    <property type="entry name" value="START"/>
    <property type="match status" value="1"/>
</dbReference>
<feature type="compositionally biased region" description="Gly residues" evidence="8">
    <location>
        <begin position="75"/>
        <end position="111"/>
    </location>
</feature>
<dbReference type="InterPro" id="IPR002913">
    <property type="entry name" value="START_lipid-bd_dom"/>
</dbReference>
<evidence type="ECO:0000256" key="6">
    <source>
        <dbReference type="ARBA" id="ARBA00069252"/>
    </source>
</evidence>
<dbReference type="InterPro" id="IPR041949">
    <property type="entry name" value="START_STARD7"/>
</dbReference>
<evidence type="ECO:0000256" key="4">
    <source>
        <dbReference type="ARBA" id="ARBA00023128"/>
    </source>
</evidence>
<proteinExistence type="predicted"/>
<dbReference type="Gene3D" id="3.30.530.20">
    <property type="match status" value="1"/>
</dbReference>
<sequence length="616" mass="66477">MLQPRRPLLGLLARASRLGLRPPASGLPPPPPRPPPPPPAGGQAGRRGLLGLLGLLHCGSGGGQRARRPRRGRQRGGGGAEERAGGGGGGRRAAAAGGGGGGGGGGGPGGGRGLARGRPALAAARLMAALAGVFVWDGQRIEEEELQRSAQEMKHMENISAMLRGGSPDEYQHPDPASERDAVRAPGEQPWEMIMDKKHFKLWRRPIEGTHLYQYRVFGTYTDVTPRQFFNVQLDTEYRKKWDSLVIKLDVIERDLATGSEVIHWVTHFPYPMYSRDYVYVRRYSVDKENNLMVLVSRAVEHPSVPEDPEYVRVRTYESQMVIRPHKTFDENGFDYLLTYSDNPQTVFPRYCVSWMVSSGMPDFLEKLHTAALKAKKLELEGARGSGGPQTPPRPRGATPSSASTERSPRSRHPVPAPCWRGTSCGRPPPELLQPRTPNGRSGEGWSGSPTCCRDASTQAAPGCWRRRWGTWRGSPASASCPAPTSGTSSSSPPWAGVFPAWAVWGGRSSSPWPPRACRGAKGWPCTSCCTRWASGTSTAGPTATPLSASPGATSCPVSPPPRWVPPTLGCWGVSPPAPPLSDPPPFTGFEGNFVKSHSANTLVGYDYSSVLHYGR</sequence>
<reference evidence="10" key="1">
    <citation type="submission" date="2019-08" db="EMBL/GenBank/DDBJ databases">
        <title>Three high-quality genomes provides insights into domestication of ducks.</title>
        <authorList>
            <person name="Hou Z.C."/>
            <person name="Zhu F."/>
            <person name="Yin Z.T."/>
            <person name="Zhang F."/>
        </authorList>
    </citation>
    <scope>NUCLEOTIDE SEQUENCE [LARGE SCALE GENOMIC DNA]</scope>
</reference>
<dbReference type="Ensembl" id="ENSAPLT00020010712.1">
    <property type="protein sequence ID" value="ENSAPLP00020009956.1"/>
    <property type="gene ID" value="ENSAPLG00020007297.1"/>
</dbReference>
<dbReference type="GO" id="GO:0008289">
    <property type="term" value="F:lipid binding"/>
    <property type="evidence" value="ECO:0007669"/>
    <property type="project" value="InterPro"/>
</dbReference>
<keyword evidence="3" id="KW-0175">Coiled coil</keyword>
<feature type="region of interest" description="Disordered" evidence="8">
    <location>
        <begin position="382"/>
        <end position="454"/>
    </location>
</feature>
<dbReference type="PANTHER" id="PTHR19308:SF8">
    <property type="entry name" value="STAR-RELATED LIPID TRANSFER PROTEIN 7, MITOCHONDRIAL"/>
    <property type="match status" value="1"/>
</dbReference>
<keyword evidence="2" id="KW-0809">Transit peptide</keyword>
<evidence type="ECO:0000256" key="8">
    <source>
        <dbReference type="SAM" id="MobiDB-lite"/>
    </source>
</evidence>
<protein>
    <recommendedName>
        <fullName evidence="6">StAR-related lipid transfer protein 7, mitochondrial</fullName>
    </recommendedName>
    <alternativeName>
        <fullName evidence="7">START domain-containing protein 7</fullName>
    </alternativeName>
</protein>
<evidence type="ECO:0000256" key="5">
    <source>
        <dbReference type="ARBA" id="ARBA00053168"/>
    </source>
</evidence>
<evidence type="ECO:0000256" key="1">
    <source>
        <dbReference type="ARBA" id="ARBA00004173"/>
    </source>
</evidence>
<organism evidence="10 11">
    <name type="scientific">Anas platyrhynchos</name>
    <name type="common">Mallard</name>
    <name type="synonym">Anas boschas</name>
    <dbReference type="NCBI Taxonomy" id="8839"/>
    <lineage>
        <taxon>Eukaryota</taxon>
        <taxon>Metazoa</taxon>
        <taxon>Chordata</taxon>
        <taxon>Craniata</taxon>
        <taxon>Vertebrata</taxon>
        <taxon>Euteleostomi</taxon>
        <taxon>Archelosauria</taxon>
        <taxon>Archosauria</taxon>
        <taxon>Dinosauria</taxon>
        <taxon>Saurischia</taxon>
        <taxon>Theropoda</taxon>
        <taxon>Coelurosauria</taxon>
        <taxon>Aves</taxon>
        <taxon>Neognathae</taxon>
        <taxon>Galloanserae</taxon>
        <taxon>Anseriformes</taxon>
        <taxon>Anatidae</taxon>
        <taxon>Anatinae</taxon>
        <taxon>Anas</taxon>
    </lineage>
</organism>
<keyword evidence="4" id="KW-0496">Mitochondrion</keyword>
<dbReference type="PROSITE" id="PS50848">
    <property type="entry name" value="START"/>
    <property type="match status" value="1"/>
</dbReference>
<feature type="compositionally biased region" description="Low complexity" evidence="8">
    <location>
        <begin position="46"/>
        <end position="58"/>
    </location>
</feature>
<evidence type="ECO:0000256" key="2">
    <source>
        <dbReference type="ARBA" id="ARBA00022946"/>
    </source>
</evidence>
<evidence type="ECO:0000256" key="7">
    <source>
        <dbReference type="ARBA" id="ARBA00079053"/>
    </source>
</evidence>
<dbReference type="InterPro" id="IPR051213">
    <property type="entry name" value="START_lipid_transfer"/>
</dbReference>
<feature type="compositionally biased region" description="Pro residues" evidence="8">
    <location>
        <begin position="25"/>
        <end position="40"/>
    </location>
</feature>
<dbReference type="FunFam" id="3.30.530.20:FF:000016">
    <property type="entry name" value="StAR-related lipid transfer protein 7, mitochondrial"/>
    <property type="match status" value="1"/>
</dbReference>
<evidence type="ECO:0000256" key="3">
    <source>
        <dbReference type="ARBA" id="ARBA00023054"/>
    </source>
</evidence>
<accession>A0A8B9SQY9</accession>
<evidence type="ECO:0000313" key="11">
    <source>
        <dbReference type="Proteomes" id="UP000694400"/>
    </source>
</evidence>
<dbReference type="Pfam" id="PF01852">
    <property type="entry name" value="START"/>
    <property type="match status" value="1"/>
</dbReference>
<dbReference type="CDD" id="cd08911">
    <property type="entry name" value="START_STARD7-like"/>
    <property type="match status" value="1"/>
</dbReference>
<feature type="domain" description="START" evidence="9">
    <location>
        <begin position="188"/>
        <end position="377"/>
    </location>
</feature>
<comment type="subcellular location">
    <subcellularLocation>
        <location evidence="1">Mitochondrion</location>
    </subcellularLocation>
</comment>
<dbReference type="SUPFAM" id="SSF55961">
    <property type="entry name" value="Bet v1-like"/>
    <property type="match status" value="1"/>
</dbReference>
<name>A0A8B9SQY9_ANAPL</name>
<evidence type="ECO:0000313" key="10">
    <source>
        <dbReference type="Ensembl" id="ENSAPLP00020009956.1"/>
    </source>
</evidence>
<comment type="function">
    <text evidence="5">May play a protective role in mucosal tissues by preventing exaggerated allergic responses.</text>
</comment>
<feature type="compositionally biased region" description="Low complexity" evidence="8">
    <location>
        <begin position="1"/>
        <end position="24"/>
    </location>
</feature>
<dbReference type="InterPro" id="IPR023393">
    <property type="entry name" value="START-like_dom_sf"/>
</dbReference>
<dbReference type="AlphaFoldDB" id="A0A8B9SQY9"/>
<dbReference type="Proteomes" id="UP000694400">
    <property type="component" value="Chromosome 27"/>
</dbReference>
<feature type="compositionally biased region" description="Basic residues" evidence="8">
    <location>
        <begin position="65"/>
        <end position="74"/>
    </location>
</feature>